<gene>
    <name evidence="3" type="ORF">CUT44_11765</name>
    <name evidence="2" type="ORF">CUT44_15020</name>
</gene>
<name>A0A2M8LYM8_9ACTN</name>
<proteinExistence type="predicted"/>
<feature type="transmembrane region" description="Helical" evidence="1">
    <location>
        <begin position="151"/>
        <end position="169"/>
    </location>
</feature>
<feature type="transmembrane region" description="Helical" evidence="1">
    <location>
        <begin position="21"/>
        <end position="43"/>
    </location>
</feature>
<evidence type="ECO:0000313" key="2">
    <source>
        <dbReference type="EMBL" id="PJE97078.1"/>
    </source>
</evidence>
<keyword evidence="1" id="KW-0812">Transmembrane</keyword>
<sequence>MSRRMSRRGPVRRVGESVYGLLLLVQAWLMGAVAAALLMAGAWTSLDAMRRVVADRGGVRGMMTVDECDGWTCTGLFTPADGGGAGERPEVVLDALVSHDRGEALPVVLWPGTGEVLRTGLPGILHAWLPFAGALLLASLVIAGGLHMRRTAWASGLLGLALVGAAFAVL</sequence>
<dbReference type="Proteomes" id="UP000230407">
    <property type="component" value="Unassembled WGS sequence"/>
</dbReference>
<reference evidence="2 4" key="1">
    <citation type="submission" date="2017-11" db="EMBL/GenBank/DDBJ databases">
        <title>Streptomyces carmine sp. nov., a novel actinomycete isolated from Sophora alopecuroides in Xinjiang, China.</title>
        <authorList>
            <person name="Wang Y."/>
            <person name="Luo X."/>
            <person name="Wan C."/>
            <person name="Zhang L."/>
        </authorList>
    </citation>
    <scope>NUCLEOTIDE SEQUENCE [LARGE SCALE GENOMIC DNA]</scope>
    <source>
        <strain evidence="2 4">TRM SA0054</strain>
    </source>
</reference>
<comment type="caution">
    <text evidence="2">The sequence shown here is derived from an EMBL/GenBank/DDBJ whole genome shotgun (WGS) entry which is preliminary data.</text>
</comment>
<organism evidence="2 4">
    <name type="scientific">Streptomyces carminius</name>
    <dbReference type="NCBI Taxonomy" id="2665496"/>
    <lineage>
        <taxon>Bacteria</taxon>
        <taxon>Bacillati</taxon>
        <taxon>Actinomycetota</taxon>
        <taxon>Actinomycetes</taxon>
        <taxon>Kitasatosporales</taxon>
        <taxon>Streptomycetaceae</taxon>
        <taxon>Streptomyces</taxon>
    </lineage>
</organism>
<dbReference type="EMBL" id="PGGW01000039">
    <property type="protein sequence ID" value="PJE97787.1"/>
    <property type="molecule type" value="Genomic_DNA"/>
</dbReference>
<accession>A0A2M8LYM8</accession>
<evidence type="ECO:0000313" key="4">
    <source>
        <dbReference type="Proteomes" id="UP000230407"/>
    </source>
</evidence>
<feature type="transmembrane region" description="Helical" evidence="1">
    <location>
        <begin position="125"/>
        <end position="144"/>
    </location>
</feature>
<keyword evidence="1" id="KW-0472">Membrane</keyword>
<dbReference type="AlphaFoldDB" id="A0A2M8LYM8"/>
<protein>
    <submittedName>
        <fullName evidence="2">Uncharacterized protein</fullName>
    </submittedName>
</protein>
<evidence type="ECO:0000256" key="1">
    <source>
        <dbReference type="SAM" id="Phobius"/>
    </source>
</evidence>
<evidence type="ECO:0000313" key="3">
    <source>
        <dbReference type="EMBL" id="PJE97787.1"/>
    </source>
</evidence>
<keyword evidence="4" id="KW-1185">Reference proteome</keyword>
<dbReference type="EMBL" id="PGGW01000050">
    <property type="protein sequence ID" value="PJE97078.1"/>
    <property type="molecule type" value="Genomic_DNA"/>
</dbReference>
<keyword evidence="1" id="KW-1133">Transmembrane helix</keyword>
<dbReference type="RefSeq" id="WP_100201877.1">
    <property type="nucleotide sequence ID" value="NZ_PGGW01000039.1"/>
</dbReference>